<evidence type="ECO:0000256" key="3">
    <source>
        <dbReference type="ARBA" id="ARBA00022801"/>
    </source>
</evidence>
<dbReference type="RefSeq" id="WP_209968759.1">
    <property type="nucleotide sequence ID" value="NZ_JAGGLB010000001.1"/>
</dbReference>
<evidence type="ECO:0000313" key="8">
    <source>
        <dbReference type="EMBL" id="MBP1988620.1"/>
    </source>
</evidence>
<dbReference type="InterPro" id="IPR050463">
    <property type="entry name" value="Gfo/Idh/MocA_oxidrdct_glycsds"/>
</dbReference>
<accession>A0ABS4IM32</accession>
<dbReference type="EMBL" id="JAGGLB010000001">
    <property type="protein sequence ID" value="MBP1988620.1"/>
    <property type="molecule type" value="Genomic_DNA"/>
</dbReference>
<evidence type="ECO:0000259" key="7">
    <source>
        <dbReference type="Pfam" id="PF21252"/>
    </source>
</evidence>
<protein>
    <submittedName>
        <fullName evidence="8">Dehydrogenase</fullName>
    </submittedName>
</protein>
<dbReference type="Proteomes" id="UP001519287">
    <property type="component" value="Unassembled WGS sequence"/>
</dbReference>
<proteinExistence type="inferred from homology"/>
<sequence length="408" mass="45916">MANYNPLRLAVIGGNRGFAYTGTMDLLKEQIELVAVCDLDESVFGKWKERYPEIRTSTSYEQILDDSTIDAVFIATPMLIHAKQSVQAMKAGKHVLCEVSSAHTVEDCWELVETVEQTGRVYMMAENFCYTRMNMMIRNMSEKGMFGEITHAECGYIHDVRTATNKPDGNLLWRGEMLRDYNGINYPTHSLGPIAQWIGINQLGGDSFDYITTVVSKPASQCDYFAELFGKDHPGAKPEFWKQGDSALALIRTKKGAVIYMRNDFSSPRPFNYKHHALQGTKGSLIPPRHEGEEPLVWFNSRSSEKSYHGTVTWTPAWDYVDEFEHPWWQRSRQQAEQAAAFGDYFIMEEFAAAIREGRSPEMDVYDSVAISSVFPLSVASAAANGQPVSFPDFARNKFKAVKGGAGK</sequence>
<keyword evidence="3" id="KW-0378">Hydrolase</keyword>
<evidence type="ECO:0000256" key="5">
    <source>
        <dbReference type="ARBA" id="ARBA00023295"/>
    </source>
</evidence>
<evidence type="ECO:0000256" key="4">
    <source>
        <dbReference type="ARBA" id="ARBA00023027"/>
    </source>
</evidence>
<comment type="similarity">
    <text evidence="2">Belongs to the Gfo/Idh/MocA family. Glycosyl hydrolase 109 subfamily.</text>
</comment>
<feature type="domain" description="Glycosyl hydrolase 109 C-terminal" evidence="7">
    <location>
        <begin position="135"/>
        <end position="285"/>
    </location>
</feature>
<gene>
    <name evidence="8" type="ORF">J2Z66_000215</name>
</gene>
<dbReference type="PANTHER" id="PTHR43818">
    <property type="entry name" value="BCDNA.GH03377"/>
    <property type="match status" value="1"/>
</dbReference>
<evidence type="ECO:0000313" key="9">
    <source>
        <dbReference type="Proteomes" id="UP001519287"/>
    </source>
</evidence>
<comment type="cofactor">
    <cofactor evidence="1">
        <name>NAD(+)</name>
        <dbReference type="ChEBI" id="CHEBI:57540"/>
    </cofactor>
</comment>
<name>A0ABS4IM32_9BACL</name>
<dbReference type="PANTHER" id="PTHR43818:SF1">
    <property type="entry name" value="GLYCOSYL HYDROLASE FAMILY 109 PROTEIN"/>
    <property type="match status" value="1"/>
</dbReference>
<keyword evidence="5" id="KW-0326">Glycosidase</keyword>
<dbReference type="InterPro" id="IPR000683">
    <property type="entry name" value="Gfo/Idh/MocA-like_OxRdtase_N"/>
</dbReference>
<dbReference type="Pfam" id="PF21252">
    <property type="entry name" value="Glyco_hydro_109_C"/>
    <property type="match status" value="1"/>
</dbReference>
<evidence type="ECO:0000256" key="2">
    <source>
        <dbReference type="ARBA" id="ARBA00009329"/>
    </source>
</evidence>
<evidence type="ECO:0000256" key="1">
    <source>
        <dbReference type="ARBA" id="ARBA00001911"/>
    </source>
</evidence>
<reference evidence="8 9" key="1">
    <citation type="submission" date="2021-03" db="EMBL/GenBank/DDBJ databases">
        <title>Genomic Encyclopedia of Type Strains, Phase IV (KMG-IV): sequencing the most valuable type-strain genomes for metagenomic binning, comparative biology and taxonomic classification.</title>
        <authorList>
            <person name="Goeker M."/>
        </authorList>
    </citation>
    <scope>NUCLEOTIDE SEQUENCE [LARGE SCALE GENOMIC DNA]</scope>
    <source>
        <strain evidence="8 9">DSM 26048</strain>
    </source>
</reference>
<dbReference type="SUPFAM" id="SSF55347">
    <property type="entry name" value="Glyceraldehyde-3-phosphate dehydrogenase-like, C-terminal domain"/>
    <property type="match status" value="1"/>
</dbReference>
<dbReference type="Pfam" id="PF01408">
    <property type="entry name" value="GFO_IDH_MocA"/>
    <property type="match status" value="1"/>
</dbReference>
<evidence type="ECO:0000259" key="6">
    <source>
        <dbReference type="Pfam" id="PF01408"/>
    </source>
</evidence>
<organism evidence="8 9">
    <name type="scientific">Paenibacillus eucommiae</name>
    <dbReference type="NCBI Taxonomy" id="1355755"/>
    <lineage>
        <taxon>Bacteria</taxon>
        <taxon>Bacillati</taxon>
        <taxon>Bacillota</taxon>
        <taxon>Bacilli</taxon>
        <taxon>Bacillales</taxon>
        <taxon>Paenibacillaceae</taxon>
        <taxon>Paenibacillus</taxon>
    </lineage>
</organism>
<keyword evidence="9" id="KW-1185">Reference proteome</keyword>
<keyword evidence="4" id="KW-0520">NAD</keyword>
<dbReference type="InterPro" id="IPR049303">
    <property type="entry name" value="Glyco_hydro_109_C"/>
</dbReference>
<dbReference type="Gene3D" id="3.40.50.720">
    <property type="entry name" value="NAD(P)-binding Rossmann-like Domain"/>
    <property type="match status" value="1"/>
</dbReference>
<comment type="caution">
    <text evidence="8">The sequence shown here is derived from an EMBL/GenBank/DDBJ whole genome shotgun (WGS) entry which is preliminary data.</text>
</comment>
<dbReference type="Gene3D" id="3.30.360.10">
    <property type="entry name" value="Dihydrodipicolinate Reductase, domain 2"/>
    <property type="match status" value="1"/>
</dbReference>
<dbReference type="InterPro" id="IPR036291">
    <property type="entry name" value="NAD(P)-bd_dom_sf"/>
</dbReference>
<feature type="domain" description="Gfo/Idh/MocA-like oxidoreductase N-terminal" evidence="6">
    <location>
        <begin position="8"/>
        <end position="124"/>
    </location>
</feature>
<dbReference type="SUPFAM" id="SSF51735">
    <property type="entry name" value="NAD(P)-binding Rossmann-fold domains"/>
    <property type="match status" value="1"/>
</dbReference>